<dbReference type="EMBL" id="JBDPZN010000001">
    <property type="protein sequence ID" value="MEO3681436.1"/>
    <property type="molecule type" value="Genomic_DNA"/>
</dbReference>
<keyword evidence="1" id="KW-0732">Signal</keyword>
<proteinExistence type="predicted"/>
<evidence type="ECO:0008006" key="4">
    <source>
        <dbReference type="Google" id="ProtNLM"/>
    </source>
</evidence>
<sequence>MLRYWQGALFKLLSCSLACAMLLVCHFVNAGQLSVSQSVAIDPVITTQIRAVDSLADQTIRQAYFTPVASKQALVCYLPALELCVGLLPASLQQQTAFSVANIRRAIGRKSAMVLVAEHDTVAGVIVINRARDMLEQSGSIGLVTYQLPLVKQAQLTLWHEIGHLYNITLQGTILPSSLSEYQHEWLADLYLLWQIAQHYHQLDLAWQQFHRRNLALINDSGNLSHWSAPQLQIVLSHYNAQQLLDFTRYEDFITAVYPLMPLWSTRDMGEFSSLVQRTFSAVQSLPGYIFWRQPELIQVLSPTLDRLMGKAESQRWLKNQFSTLK</sequence>
<evidence type="ECO:0000313" key="2">
    <source>
        <dbReference type="EMBL" id="MEO3681436.1"/>
    </source>
</evidence>
<organism evidence="2 3">
    <name type="scientific">Shewanella vesiculosa</name>
    <dbReference type="NCBI Taxonomy" id="518738"/>
    <lineage>
        <taxon>Bacteria</taxon>
        <taxon>Pseudomonadati</taxon>
        <taxon>Pseudomonadota</taxon>
        <taxon>Gammaproteobacteria</taxon>
        <taxon>Alteromonadales</taxon>
        <taxon>Shewanellaceae</taxon>
        <taxon>Shewanella</taxon>
    </lineage>
</organism>
<dbReference type="Proteomes" id="UP001477278">
    <property type="component" value="Unassembled WGS sequence"/>
</dbReference>
<name>A0ABV0FNC0_9GAMM</name>
<accession>A0ABV0FNC0</accession>
<gene>
    <name evidence="2" type="ORF">ABHN84_03925</name>
</gene>
<feature type="signal peptide" evidence="1">
    <location>
        <begin position="1"/>
        <end position="30"/>
    </location>
</feature>
<comment type="caution">
    <text evidence="2">The sequence shown here is derived from an EMBL/GenBank/DDBJ whole genome shotgun (WGS) entry which is preliminary data.</text>
</comment>
<protein>
    <recommendedName>
        <fullName evidence="4">Zinc-dependent peptidase</fullName>
    </recommendedName>
</protein>
<reference evidence="2 3" key="1">
    <citation type="submission" date="2024-05" db="EMBL/GenBank/DDBJ databases">
        <title>Genome sequencing of Marine Estuary Bacteria, Shewanella vesiculosa and S. baltica, and Pseudomonas syringae.</title>
        <authorList>
            <person name="Gurung A."/>
            <person name="Maclea K.S."/>
        </authorList>
    </citation>
    <scope>NUCLEOTIDE SEQUENCE [LARGE SCALE GENOMIC DNA]</scope>
    <source>
        <strain evidence="2 3">1A</strain>
    </source>
</reference>
<dbReference type="RefSeq" id="WP_347689635.1">
    <property type="nucleotide sequence ID" value="NZ_JBDPZN010000001.1"/>
</dbReference>
<evidence type="ECO:0000313" key="3">
    <source>
        <dbReference type="Proteomes" id="UP001477278"/>
    </source>
</evidence>
<feature type="chain" id="PRO_5045216472" description="Zinc-dependent peptidase" evidence="1">
    <location>
        <begin position="31"/>
        <end position="326"/>
    </location>
</feature>
<evidence type="ECO:0000256" key="1">
    <source>
        <dbReference type="SAM" id="SignalP"/>
    </source>
</evidence>
<keyword evidence="3" id="KW-1185">Reference proteome</keyword>